<accession>A0A2K1YPP6</accession>
<proteinExistence type="predicted"/>
<keyword evidence="2" id="KW-1185">Reference proteome</keyword>
<dbReference type="AlphaFoldDB" id="A0A2K1YPP6"/>
<organism evidence="1 2">
    <name type="scientific">Populus trichocarpa</name>
    <name type="common">Western balsam poplar</name>
    <name type="synonym">Populus balsamifera subsp. trichocarpa</name>
    <dbReference type="NCBI Taxonomy" id="3694"/>
    <lineage>
        <taxon>Eukaryota</taxon>
        <taxon>Viridiplantae</taxon>
        <taxon>Streptophyta</taxon>
        <taxon>Embryophyta</taxon>
        <taxon>Tracheophyta</taxon>
        <taxon>Spermatophyta</taxon>
        <taxon>Magnoliopsida</taxon>
        <taxon>eudicotyledons</taxon>
        <taxon>Gunneridae</taxon>
        <taxon>Pentapetalae</taxon>
        <taxon>rosids</taxon>
        <taxon>fabids</taxon>
        <taxon>Malpighiales</taxon>
        <taxon>Salicaceae</taxon>
        <taxon>Saliceae</taxon>
        <taxon>Populus</taxon>
    </lineage>
</organism>
<dbReference type="Proteomes" id="UP000006729">
    <property type="component" value="Chromosome 10"/>
</dbReference>
<evidence type="ECO:0000313" key="1">
    <source>
        <dbReference type="EMBL" id="PNT15003.1"/>
    </source>
</evidence>
<reference evidence="1 2" key="1">
    <citation type="journal article" date="2006" name="Science">
        <title>The genome of black cottonwood, Populus trichocarpa (Torr. &amp; Gray).</title>
        <authorList>
            <person name="Tuskan G.A."/>
            <person name="Difazio S."/>
            <person name="Jansson S."/>
            <person name="Bohlmann J."/>
            <person name="Grigoriev I."/>
            <person name="Hellsten U."/>
            <person name="Putnam N."/>
            <person name="Ralph S."/>
            <person name="Rombauts S."/>
            <person name="Salamov A."/>
            <person name="Schein J."/>
            <person name="Sterck L."/>
            <person name="Aerts A."/>
            <person name="Bhalerao R.R."/>
            <person name="Bhalerao R.P."/>
            <person name="Blaudez D."/>
            <person name="Boerjan W."/>
            <person name="Brun A."/>
            <person name="Brunner A."/>
            <person name="Busov V."/>
            <person name="Campbell M."/>
            <person name="Carlson J."/>
            <person name="Chalot M."/>
            <person name="Chapman J."/>
            <person name="Chen G.L."/>
            <person name="Cooper D."/>
            <person name="Coutinho P.M."/>
            <person name="Couturier J."/>
            <person name="Covert S."/>
            <person name="Cronk Q."/>
            <person name="Cunningham R."/>
            <person name="Davis J."/>
            <person name="Degroeve S."/>
            <person name="Dejardin A."/>
            <person name="Depamphilis C."/>
            <person name="Detter J."/>
            <person name="Dirks B."/>
            <person name="Dubchak I."/>
            <person name="Duplessis S."/>
            <person name="Ehlting J."/>
            <person name="Ellis B."/>
            <person name="Gendler K."/>
            <person name="Goodstein D."/>
            <person name="Gribskov M."/>
            <person name="Grimwood J."/>
            <person name="Groover A."/>
            <person name="Gunter L."/>
            <person name="Hamberger B."/>
            <person name="Heinze B."/>
            <person name="Helariutta Y."/>
            <person name="Henrissat B."/>
            <person name="Holligan D."/>
            <person name="Holt R."/>
            <person name="Huang W."/>
            <person name="Islam-Faridi N."/>
            <person name="Jones S."/>
            <person name="Jones-Rhoades M."/>
            <person name="Jorgensen R."/>
            <person name="Joshi C."/>
            <person name="Kangasjarvi J."/>
            <person name="Karlsson J."/>
            <person name="Kelleher C."/>
            <person name="Kirkpatrick R."/>
            <person name="Kirst M."/>
            <person name="Kohler A."/>
            <person name="Kalluri U."/>
            <person name="Larimer F."/>
            <person name="Leebens-Mack J."/>
            <person name="Leple J.C."/>
            <person name="Locascio P."/>
            <person name="Lou Y."/>
            <person name="Lucas S."/>
            <person name="Martin F."/>
            <person name="Montanini B."/>
            <person name="Napoli C."/>
            <person name="Nelson D.R."/>
            <person name="Nelson C."/>
            <person name="Nieminen K."/>
            <person name="Nilsson O."/>
            <person name="Pereda V."/>
            <person name="Peter G."/>
            <person name="Philippe R."/>
            <person name="Pilate G."/>
            <person name="Poliakov A."/>
            <person name="Razumovskaya J."/>
            <person name="Richardson P."/>
            <person name="Rinaldi C."/>
            <person name="Ritland K."/>
            <person name="Rouze P."/>
            <person name="Ryaboy D."/>
            <person name="Schmutz J."/>
            <person name="Schrader J."/>
            <person name="Segerman B."/>
            <person name="Shin H."/>
            <person name="Siddiqui A."/>
            <person name="Sterky F."/>
            <person name="Terry A."/>
            <person name="Tsai C.J."/>
            <person name="Uberbacher E."/>
            <person name="Unneberg P."/>
            <person name="Vahala J."/>
            <person name="Wall K."/>
            <person name="Wessler S."/>
            <person name="Yang G."/>
            <person name="Yin T."/>
            <person name="Douglas C."/>
            <person name="Marra M."/>
            <person name="Sandberg G."/>
            <person name="Van de Peer Y."/>
            <person name="Rokhsar D."/>
        </authorList>
    </citation>
    <scope>NUCLEOTIDE SEQUENCE [LARGE SCALE GENOMIC DNA]</scope>
    <source>
        <strain evidence="2">cv. Nisqually</strain>
    </source>
</reference>
<evidence type="ECO:0000313" key="2">
    <source>
        <dbReference type="Proteomes" id="UP000006729"/>
    </source>
</evidence>
<dbReference type="InParanoid" id="A0A2K1YPP6"/>
<sequence length="73" mass="8412">MSSRKQHDAFQQNQQSIKWITRSASSQKVNVVRKDSLMATVVLGFNMMCVVKKSERHLKMTTRLSSREAPKQC</sequence>
<protein>
    <submittedName>
        <fullName evidence="1">Uncharacterized protein</fullName>
    </submittedName>
</protein>
<name>A0A2K1YPP6_POPTR</name>
<gene>
    <name evidence="1" type="ORF">POPTR_010G060600</name>
</gene>
<dbReference type="EMBL" id="CM009299">
    <property type="protein sequence ID" value="PNT15003.1"/>
    <property type="molecule type" value="Genomic_DNA"/>
</dbReference>